<dbReference type="EMBL" id="FTNO01000002">
    <property type="protein sequence ID" value="SIR56279.1"/>
    <property type="molecule type" value="Genomic_DNA"/>
</dbReference>
<evidence type="ECO:0000313" key="3">
    <source>
        <dbReference type="Proteomes" id="UP000186914"/>
    </source>
</evidence>
<organism evidence="2 3">
    <name type="scientific">Haladaptatus litoreus</name>
    <dbReference type="NCBI Taxonomy" id="553468"/>
    <lineage>
        <taxon>Archaea</taxon>
        <taxon>Methanobacteriati</taxon>
        <taxon>Methanobacteriota</taxon>
        <taxon>Stenosarchaea group</taxon>
        <taxon>Halobacteria</taxon>
        <taxon>Halobacteriales</taxon>
        <taxon>Haladaptataceae</taxon>
        <taxon>Haladaptatus</taxon>
    </lineage>
</organism>
<accession>A0A1N7BY65</accession>
<protein>
    <submittedName>
        <fullName evidence="2">KEOPS complex subunit Cgi121</fullName>
    </submittedName>
</protein>
<dbReference type="InterPro" id="IPR016799">
    <property type="entry name" value="UCP022062"/>
</dbReference>
<name>A0A1N7BY65_9EURY</name>
<proteinExistence type="inferred from homology"/>
<dbReference type="InterPro" id="IPR036504">
    <property type="entry name" value="CGI121/TPRKB_sf"/>
</dbReference>
<dbReference type="InterPro" id="IPR013926">
    <property type="entry name" value="CGI121/TPRKB"/>
</dbReference>
<dbReference type="RefSeq" id="WP_076430809.1">
    <property type="nucleotide sequence ID" value="NZ_FTNO01000002.1"/>
</dbReference>
<dbReference type="OrthoDB" id="69587at2157"/>
<evidence type="ECO:0000256" key="1">
    <source>
        <dbReference type="ARBA" id="ARBA00005546"/>
    </source>
</evidence>
<dbReference type="SUPFAM" id="SSF143870">
    <property type="entry name" value="PF0523-like"/>
    <property type="match status" value="1"/>
</dbReference>
<keyword evidence="3" id="KW-1185">Reference proteome</keyword>
<comment type="similarity">
    <text evidence="1">Belongs to the CGI121/TPRKB family.</text>
</comment>
<dbReference type="Proteomes" id="UP000186914">
    <property type="component" value="Unassembled WGS sequence"/>
</dbReference>
<reference evidence="3" key="1">
    <citation type="submission" date="2017-01" db="EMBL/GenBank/DDBJ databases">
        <authorList>
            <person name="Varghese N."/>
            <person name="Submissions S."/>
        </authorList>
    </citation>
    <scope>NUCLEOTIDE SEQUENCE [LARGE SCALE GENOMIC DNA]</scope>
    <source>
        <strain evidence="3">CGMCC 1.7737</strain>
    </source>
</reference>
<dbReference type="NCBIfam" id="NF011465">
    <property type="entry name" value="PRK14886.1-1"/>
    <property type="match status" value="1"/>
</dbReference>
<dbReference type="PIRSF" id="PIRSF022062">
    <property type="entry name" value="UCP022062"/>
    <property type="match status" value="1"/>
</dbReference>
<dbReference type="Pfam" id="PF08617">
    <property type="entry name" value="CGI-121"/>
    <property type="match status" value="1"/>
</dbReference>
<dbReference type="Gene3D" id="3.30.2380.10">
    <property type="entry name" value="CGI121/TPRKB"/>
    <property type="match status" value="1"/>
</dbReference>
<evidence type="ECO:0000313" key="2">
    <source>
        <dbReference type="EMBL" id="SIR56279.1"/>
    </source>
</evidence>
<sequence>MKLVEGVANIDDLDTFLGQIGDIADEYNCAIQAFDARYIAGRDHLKSAVEHANRAFDRGENVARDRAVEILLYAAGRRQINQALEMGVSEGKQQVIVVVDGKQEADENKGVAAISDLLKPADTLGNPDREMIFDFFDVSDRELNATSTTLSDLVCERVALLEVEK</sequence>
<dbReference type="AlphaFoldDB" id="A0A1N7BY65"/>
<gene>
    <name evidence="2" type="ORF">SAMN05421858_2837</name>
</gene>